<comment type="caution">
    <text evidence="5">The sequence shown here is derived from an EMBL/GenBank/DDBJ whole genome shotgun (WGS) entry which is preliminary data.</text>
</comment>
<accession>A0A519BCH9</accession>
<dbReference type="InterPro" id="IPR003787">
    <property type="entry name" value="Sulphur_relay_DsrE/F-like"/>
</dbReference>
<dbReference type="GO" id="GO:0008033">
    <property type="term" value="P:tRNA processing"/>
    <property type="evidence" value="ECO:0007669"/>
    <property type="project" value="InterPro"/>
</dbReference>
<comment type="similarity">
    <text evidence="2">Belongs to the DsrE/TusD family.</text>
</comment>
<comment type="subcellular location">
    <subcellularLocation>
        <location evidence="1">Cytoplasm</location>
    </subcellularLocation>
</comment>
<dbReference type="Gene3D" id="3.40.1260.10">
    <property type="entry name" value="DsrEFH-like"/>
    <property type="match status" value="1"/>
</dbReference>
<dbReference type="InterPro" id="IPR027396">
    <property type="entry name" value="DsrEFH-like"/>
</dbReference>
<dbReference type="PANTHER" id="PTHR34874:SF1">
    <property type="entry name" value="PROTEIN YCHN"/>
    <property type="match status" value="1"/>
</dbReference>
<dbReference type="EMBL" id="SGBD01000001">
    <property type="protein sequence ID" value="RZD14985.1"/>
    <property type="molecule type" value="Genomic_DNA"/>
</dbReference>
<dbReference type="Pfam" id="PF02635">
    <property type="entry name" value="DsrE"/>
    <property type="match status" value="1"/>
</dbReference>
<gene>
    <name evidence="5" type="primary">tusD</name>
    <name evidence="5" type="ORF">EVJ47_01525</name>
</gene>
<sequence>MKFGVLIKDGQYTHQAMDSAYNFIVAAMELGHEIKGVFFYNEGVCNTCGTMEPPRDERNIRNLLLGLNEKGIRLIACVAAGKRRGLVAQTVSSAAEISGLGQLLELCIESDRLITF</sequence>
<evidence type="ECO:0000256" key="3">
    <source>
        <dbReference type="ARBA" id="ARBA00022490"/>
    </source>
</evidence>
<dbReference type="InterPro" id="IPR017463">
    <property type="entry name" value="Sulphur_relay_TusD/DsrE"/>
</dbReference>
<evidence type="ECO:0000313" key="6">
    <source>
        <dbReference type="Proteomes" id="UP000320813"/>
    </source>
</evidence>
<dbReference type="Proteomes" id="UP000320813">
    <property type="component" value="Unassembled WGS sequence"/>
</dbReference>
<name>A0A519BCH9_9DELT</name>
<evidence type="ECO:0000256" key="4">
    <source>
        <dbReference type="ARBA" id="ARBA00022679"/>
    </source>
</evidence>
<evidence type="ECO:0000256" key="2">
    <source>
        <dbReference type="ARBA" id="ARBA00007067"/>
    </source>
</evidence>
<evidence type="ECO:0000313" key="5">
    <source>
        <dbReference type="EMBL" id="RZD14985.1"/>
    </source>
</evidence>
<dbReference type="AlphaFoldDB" id="A0A519BCH9"/>
<dbReference type="PANTHER" id="PTHR34874">
    <property type="entry name" value="PROTEIN YCHN"/>
    <property type="match status" value="1"/>
</dbReference>
<keyword evidence="4 5" id="KW-0808">Transferase</keyword>
<dbReference type="GO" id="GO:0016783">
    <property type="term" value="F:sulfurtransferase activity"/>
    <property type="evidence" value="ECO:0007669"/>
    <property type="project" value="InterPro"/>
</dbReference>
<protein>
    <submittedName>
        <fullName evidence="5">Sulfurtransferase complex subunit TusD</fullName>
    </submittedName>
</protein>
<dbReference type="NCBIfam" id="TIGR03012">
    <property type="entry name" value="sulf_tusD_dsrE"/>
    <property type="match status" value="1"/>
</dbReference>
<reference evidence="5 6" key="1">
    <citation type="submission" date="2019-01" db="EMBL/GenBank/DDBJ databases">
        <title>Insights into ecological role of a new deltaproteobacterial order Candidatus Sinidesulfobacterales (Sva0485) by metagenomics and metatranscriptomics.</title>
        <authorList>
            <person name="Tan S."/>
            <person name="Liu J."/>
            <person name="Fang Y."/>
            <person name="Hedlund B.P."/>
            <person name="Lian Z.H."/>
            <person name="Huang L.Y."/>
            <person name="Li J.T."/>
            <person name="Huang L.N."/>
            <person name="Li W.J."/>
            <person name="Jiang H.C."/>
            <person name="Dong H.L."/>
            <person name="Shu W.S."/>
        </authorList>
    </citation>
    <scope>NUCLEOTIDE SEQUENCE [LARGE SCALE GENOMIC DNA]</scope>
    <source>
        <strain evidence="5">AP3</strain>
    </source>
</reference>
<keyword evidence="3" id="KW-0963">Cytoplasm</keyword>
<proteinExistence type="inferred from homology"/>
<dbReference type="SUPFAM" id="SSF75169">
    <property type="entry name" value="DsrEFH-like"/>
    <property type="match status" value="1"/>
</dbReference>
<evidence type="ECO:0000256" key="1">
    <source>
        <dbReference type="ARBA" id="ARBA00004496"/>
    </source>
</evidence>
<dbReference type="GO" id="GO:0005829">
    <property type="term" value="C:cytosol"/>
    <property type="evidence" value="ECO:0007669"/>
    <property type="project" value="TreeGrafter"/>
</dbReference>
<organism evidence="5 6">
    <name type="scientific">Candidatus Acidulodesulfobacterium ferriphilum</name>
    <dbReference type="NCBI Taxonomy" id="2597223"/>
    <lineage>
        <taxon>Bacteria</taxon>
        <taxon>Deltaproteobacteria</taxon>
        <taxon>Candidatus Acidulodesulfobacterales</taxon>
        <taxon>Candidatus Acidulodesulfobacterium</taxon>
    </lineage>
</organism>